<organism evidence="1 2">
    <name type="scientific">Phocaeicola dorei CL03T12C01</name>
    <dbReference type="NCBI Taxonomy" id="997877"/>
    <lineage>
        <taxon>Bacteria</taxon>
        <taxon>Pseudomonadati</taxon>
        <taxon>Bacteroidota</taxon>
        <taxon>Bacteroidia</taxon>
        <taxon>Bacteroidales</taxon>
        <taxon>Bacteroidaceae</taxon>
        <taxon>Phocaeicola</taxon>
    </lineage>
</organism>
<dbReference type="HOGENOM" id="CLU_3114483_0_0_10"/>
<proteinExistence type="predicted"/>
<dbReference type="PATRIC" id="fig|997877.3.peg.2821"/>
<gene>
    <name evidence="1" type="ORF">HMPREF1065_02688</name>
</gene>
<protein>
    <submittedName>
        <fullName evidence="1">Uncharacterized protein</fullName>
    </submittedName>
</protein>
<evidence type="ECO:0000313" key="1">
    <source>
        <dbReference type="EMBL" id="EIY36771.1"/>
    </source>
</evidence>
<reference evidence="1 2" key="1">
    <citation type="submission" date="2012-02" db="EMBL/GenBank/DDBJ databases">
        <title>The Genome Sequence of Bacteroides dorei CL03T12C01.</title>
        <authorList>
            <consortium name="The Broad Institute Genome Sequencing Platform"/>
            <person name="Earl A."/>
            <person name="Ward D."/>
            <person name="Feldgarden M."/>
            <person name="Gevers D."/>
            <person name="Zitomersky N.L."/>
            <person name="Coyne M.J."/>
            <person name="Comstock L.E."/>
            <person name="Young S.K."/>
            <person name="Zeng Q."/>
            <person name="Gargeya S."/>
            <person name="Fitzgerald M."/>
            <person name="Haas B."/>
            <person name="Abouelleil A."/>
            <person name="Alvarado L."/>
            <person name="Arachchi H.M."/>
            <person name="Berlin A."/>
            <person name="Chapman S.B."/>
            <person name="Gearin G."/>
            <person name="Goldberg J."/>
            <person name="Griggs A."/>
            <person name="Gujja S."/>
            <person name="Hansen M."/>
            <person name="Heiman D."/>
            <person name="Howarth C."/>
            <person name="Larimer J."/>
            <person name="Lui A."/>
            <person name="MacDonald P.J.P."/>
            <person name="McCowen C."/>
            <person name="Montmayeur A."/>
            <person name="Murphy C."/>
            <person name="Neiman D."/>
            <person name="Pearson M."/>
            <person name="Priest M."/>
            <person name="Roberts A."/>
            <person name="Saif S."/>
            <person name="Shea T."/>
            <person name="Sisk P."/>
            <person name="Stolte C."/>
            <person name="Sykes S."/>
            <person name="Wortman J."/>
            <person name="Nusbaum C."/>
            <person name="Birren B."/>
        </authorList>
    </citation>
    <scope>NUCLEOTIDE SEQUENCE [LARGE SCALE GENOMIC DNA]</scope>
    <source>
        <strain evidence="1 2">CL03T12C01</strain>
    </source>
</reference>
<accession>I9R3C0</accession>
<comment type="caution">
    <text evidence="1">The sequence shown here is derived from an EMBL/GenBank/DDBJ whole genome shotgun (WGS) entry which is preliminary data.</text>
</comment>
<sequence>MRKNFPFYTQHDNMQYGKCNTGIISVKPFISTLPTDYKQVIMNDPSTISS</sequence>
<dbReference type="Proteomes" id="UP000004019">
    <property type="component" value="Unassembled WGS sequence"/>
</dbReference>
<dbReference type="AlphaFoldDB" id="I9R3C0"/>
<name>I9R3C0_9BACT</name>
<dbReference type="RefSeq" id="WP_007854938.1">
    <property type="nucleotide sequence ID" value="NZ_CP011531.1"/>
</dbReference>
<dbReference type="EMBL" id="AGXI01000017">
    <property type="protein sequence ID" value="EIY36771.1"/>
    <property type="molecule type" value="Genomic_DNA"/>
</dbReference>
<evidence type="ECO:0000313" key="2">
    <source>
        <dbReference type="Proteomes" id="UP000004019"/>
    </source>
</evidence>